<feature type="domain" description="Cation efflux protein transmembrane" evidence="8">
    <location>
        <begin position="85"/>
        <end position="206"/>
    </location>
</feature>
<name>A0A4P8XKQ5_9BACL</name>
<feature type="domain" description="Cation efflux protein cytoplasmic" evidence="9">
    <location>
        <begin position="224"/>
        <end position="285"/>
    </location>
</feature>
<dbReference type="Gene3D" id="1.20.1510.10">
    <property type="entry name" value="Cation efflux protein transmembrane domain"/>
    <property type="match status" value="1"/>
</dbReference>
<evidence type="ECO:0000256" key="2">
    <source>
        <dbReference type="ARBA" id="ARBA00008114"/>
    </source>
</evidence>
<evidence type="ECO:0000259" key="9">
    <source>
        <dbReference type="Pfam" id="PF16916"/>
    </source>
</evidence>
<feature type="transmembrane region" description="Helical" evidence="7">
    <location>
        <begin position="177"/>
        <end position="198"/>
    </location>
</feature>
<gene>
    <name evidence="10" type="ORF">E6C60_1295</name>
</gene>
<evidence type="ECO:0000313" key="11">
    <source>
        <dbReference type="Proteomes" id="UP000300879"/>
    </source>
</evidence>
<dbReference type="SUPFAM" id="SSF161111">
    <property type="entry name" value="Cation efflux protein transmembrane domain-like"/>
    <property type="match status" value="1"/>
</dbReference>
<evidence type="ECO:0000256" key="5">
    <source>
        <dbReference type="ARBA" id="ARBA00022989"/>
    </source>
</evidence>
<dbReference type="PANTHER" id="PTHR43840">
    <property type="entry name" value="MITOCHONDRIAL METAL TRANSPORTER 1-RELATED"/>
    <property type="match status" value="1"/>
</dbReference>
<evidence type="ECO:0000313" key="10">
    <source>
        <dbReference type="EMBL" id="QCT02011.1"/>
    </source>
</evidence>
<evidence type="ECO:0000256" key="7">
    <source>
        <dbReference type="SAM" id="Phobius"/>
    </source>
</evidence>
<dbReference type="OrthoDB" id="9806522at2"/>
<dbReference type="EMBL" id="CP040396">
    <property type="protein sequence ID" value="QCT02011.1"/>
    <property type="molecule type" value="Genomic_DNA"/>
</dbReference>
<dbReference type="Proteomes" id="UP000300879">
    <property type="component" value="Chromosome"/>
</dbReference>
<keyword evidence="4 7" id="KW-0812">Transmembrane</keyword>
<evidence type="ECO:0000256" key="1">
    <source>
        <dbReference type="ARBA" id="ARBA00004141"/>
    </source>
</evidence>
<dbReference type="Pfam" id="PF01545">
    <property type="entry name" value="Cation_efflux"/>
    <property type="match status" value="1"/>
</dbReference>
<comment type="subcellular location">
    <subcellularLocation>
        <location evidence="1">Membrane</location>
        <topology evidence="1">Multi-pass membrane protein</topology>
    </subcellularLocation>
</comment>
<feature type="transmembrane region" description="Helical" evidence="7">
    <location>
        <begin position="78"/>
        <end position="96"/>
    </location>
</feature>
<evidence type="ECO:0000259" key="8">
    <source>
        <dbReference type="Pfam" id="PF01545"/>
    </source>
</evidence>
<dbReference type="SUPFAM" id="SSF160240">
    <property type="entry name" value="Cation efflux protein cytoplasmic domain-like"/>
    <property type="match status" value="1"/>
</dbReference>
<dbReference type="Pfam" id="PF16916">
    <property type="entry name" value="ZT_dimer"/>
    <property type="match status" value="1"/>
</dbReference>
<dbReference type="InterPro" id="IPR027470">
    <property type="entry name" value="Cation_efflux_CTD"/>
</dbReference>
<feature type="transmembrane region" description="Helical" evidence="7">
    <location>
        <begin position="112"/>
        <end position="131"/>
    </location>
</feature>
<evidence type="ECO:0000256" key="4">
    <source>
        <dbReference type="ARBA" id="ARBA00022692"/>
    </source>
</evidence>
<sequence length="316" mass="34587">MNNVQVQRGSKAVSVAVACDFTLALVKGAAGMFLGSLALMADSLHTAAQGVTLWKTGVEEGARSKGNRAGKRMQSYEVTMLLIPLVLITLALFMVYNRVGQLWSGSPEAPDSFTLIIVLAALLLNEAVFRYHAGRSKANSPLLQAHTRNHRTGIYSSLLVIAGAGLTLAGEYGEVPVLLYCDLAASLMVYALVIWRGLKLLREAIYKEDILVDALCEDHGMDYVETIQRVYGVITVEELKVQPLGSAQIQLEVKVSVNPLITVIEAHEIADRASRLLQQRFPQVTKIQMITAPYETGYPYKSNMDLNDNNLPTLPQ</sequence>
<comment type="similarity">
    <text evidence="2">Belongs to the cation diffusion facilitator (CDF) transporter (TC 2.A.4) family.</text>
</comment>
<dbReference type="AlphaFoldDB" id="A0A4P8XKQ5"/>
<dbReference type="InterPro" id="IPR058533">
    <property type="entry name" value="Cation_efflux_TM"/>
</dbReference>
<evidence type="ECO:0000256" key="6">
    <source>
        <dbReference type="ARBA" id="ARBA00023136"/>
    </source>
</evidence>
<feature type="transmembrane region" description="Helical" evidence="7">
    <location>
        <begin position="152"/>
        <end position="171"/>
    </location>
</feature>
<keyword evidence="3" id="KW-0813">Transport</keyword>
<dbReference type="GO" id="GO:0016020">
    <property type="term" value="C:membrane"/>
    <property type="evidence" value="ECO:0007669"/>
    <property type="project" value="UniProtKB-SubCell"/>
</dbReference>
<dbReference type="PANTHER" id="PTHR43840:SF15">
    <property type="entry name" value="MITOCHONDRIAL METAL TRANSPORTER 1-RELATED"/>
    <property type="match status" value="1"/>
</dbReference>
<dbReference type="InterPro" id="IPR027469">
    <property type="entry name" value="Cation_efflux_TMD_sf"/>
</dbReference>
<organism evidence="10 11">
    <name type="scientific">Paenibacillus algicola</name>
    <dbReference type="NCBI Taxonomy" id="2565926"/>
    <lineage>
        <taxon>Bacteria</taxon>
        <taxon>Bacillati</taxon>
        <taxon>Bacillota</taxon>
        <taxon>Bacilli</taxon>
        <taxon>Bacillales</taxon>
        <taxon>Paenibacillaceae</taxon>
        <taxon>Paenibacillus</taxon>
    </lineage>
</organism>
<dbReference type="RefSeq" id="WP_138225101.1">
    <property type="nucleotide sequence ID" value="NZ_CP040396.1"/>
</dbReference>
<dbReference type="Gene3D" id="3.30.70.1350">
    <property type="entry name" value="Cation efflux protein, cytoplasmic domain"/>
    <property type="match status" value="1"/>
</dbReference>
<evidence type="ECO:0000256" key="3">
    <source>
        <dbReference type="ARBA" id="ARBA00022448"/>
    </source>
</evidence>
<protein>
    <submittedName>
        <fullName evidence="10">Cation diffusion facilitator family transporter</fullName>
    </submittedName>
</protein>
<dbReference type="KEGG" id="palo:E6C60_1295"/>
<keyword evidence="6 7" id="KW-0472">Membrane</keyword>
<dbReference type="GO" id="GO:0008324">
    <property type="term" value="F:monoatomic cation transmembrane transporter activity"/>
    <property type="evidence" value="ECO:0007669"/>
    <property type="project" value="InterPro"/>
</dbReference>
<reference evidence="10 11" key="1">
    <citation type="submission" date="2019-05" db="EMBL/GenBank/DDBJ databases">
        <authorList>
            <person name="Chen C."/>
        </authorList>
    </citation>
    <scope>NUCLEOTIDE SEQUENCE [LARGE SCALE GENOMIC DNA]</scope>
    <source>
        <strain evidence="10 11">HB172198</strain>
    </source>
</reference>
<keyword evidence="5 7" id="KW-1133">Transmembrane helix</keyword>
<dbReference type="InterPro" id="IPR036837">
    <property type="entry name" value="Cation_efflux_CTD_sf"/>
</dbReference>
<proteinExistence type="inferred from homology"/>
<keyword evidence="11" id="KW-1185">Reference proteome</keyword>
<accession>A0A4P8XKQ5</accession>
<dbReference type="InterPro" id="IPR050291">
    <property type="entry name" value="CDF_Transporter"/>
</dbReference>